<dbReference type="KEGG" id="olu:OSTLU_31290"/>
<dbReference type="AlphaFoldDB" id="A4RWC4"/>
<dbReference type="GO" id="GO:0016020">
    <property type="term" value="C:membrane"/>
    <property type="evidence" value="ECO:0007669"/>
    <property type="project" value="TreeGrafter"/>
</dbReference>
<organism evidence="2 3">
    <name type="scientific">Ostreococcus lucimarinus (strain CCE9901)</name>
    <dbReference type="NCBI Taxonomy" id="436017"/>
    <lineage>
        <taxon>Eukaryota</taxon>
        <taxon>Viridiplantae</taxon>
        <taxon>Chlorophyta</taxon>
        <taxon>Mamiellophyceae</taxon>
        <taxon>Mamiellales</taxon>
        <taxon>Bathycoccaceae</taxon>
        <taxon>Ostreococcus</taxon>
    </lineage>
</organism>
<proteinExistence type="predicted"/>
<dbReference type="eggNOG" id="KOG3221">
    <property type="taxonomic scope" value="Eukaryota"/>
</dbReference>
<dbReference type="Gramene" id="ABO95596">
    <property type="protein sequence ID" value="ABO95596"/>
    <property type="gene ID" value="OSTLU_31290"/>
</dbReference>
<dbReference type="PANTHER" id="PTHR10219">
    <property type="entry name" value="GLYCOLIPID TRANSFER PROTEIN-RELATED"/>
    <property type="match status" value="1"/>
</dbReference>
<evidence type="ECO:0000259" key="1">
    <source>
        <dbReference type="Pfam" id="PF08718"/>
    </source>
</evidence>
<keyword evidence="3" id="KW-1185">Reference proteome</keyword>
<dbReference type="RefSeq" id="XP_001417303.1">
    <property type="nucleotide sequence ID" value="XM_001417266.1"/>
</dbReference>
<sequence length="162" mass="17545">MDAMLEVIAALGFAFELAKADVSKNVRRIRDVVRARGEARASLFEAIARDREAGGRVWVPALWLRRFGGFVVGLLGELTRDASLDLRTCGARSYERALKPYHGFALRGVFAAALAMPPSRAQFCAVAGSEEEMRACVAKFAPVMDALDGFLTAEGLNDPTPV</sequence>
<evidence type="ECO:0000313" key="3">
    <source>
        <dbReference type="Proteomes" id="UP000001568"/>
    </source>
</evidence>
<evidence type="ECO:0000313" key="2">
    <source>
        <dbReference type="EMBL" id="ABO95596.1"/>
    </source>
</evidence>
<dbReference type="GO" id="GO:1902388">
    <property type="term" value="F:ceramide 1-phosphate transfer activity"/>
    <property type="evidence" value="ECO:0007669"/>
    <property type="project" value="TreeGrafter"/>
</dbReference>
<dbReference type="Proteomes" id="UP000001568">
    <property type="component" value="Chromosome 4"/>
</dbReference>
<accession>A4RWC4</accession>
<dbReference type="Pfam" id="PF08718">
    <property type="entry name" value="GLTP"/>
    <property type="match status" value="1"/>
</dbReference>
<dbReference type="EMBL" id="CP000584">
    <property type="protein sequence ID" value="ABO95596.1"/>
    <property type="molecule type" value="Genomic_DNA"/>
</dbReference>
<gene>
    <name evidence="2" type="ORF">OSTLU_31290</name>
</gene>
<dbReference type="STRING" id="436017.A4RWC4"/>
<dbReference type="GeneID" id="5001486"/>
<dbReference type="InterPro" id="IPR036497">
    <property type="entry name" value="GLTP_sf"/>
</dbReference>
<dbReference type="GO" id="GO:1902387">
    <property type="term" value="F:ceramide 1-phosphate binding"/>
    <property type="evidence" value="ECO:0007669"/>
    <property type="project" value="TreeGrafter"/>
</dbReference>
<dbReference type="OMA" id="NMERTDK"/>
<dbReference type="HOGENOM" id="CLU_1638195_0_0_1"/>
<reference evidence="2 3" key="1">
    <citation type="journal article" date="2007" name="Proc. Natl. Acad. Sci. U.S.A.">
        <title>The tiny eukaryote Ostreococcus provides genomic insights into the paradox of plankton speciation.</title>
        <authorList>
            <person name="Palenik B."/>
            <person name="Grimwood J."/>
            <person name="Aerts A."/>
            <person name="Rouze P."/>
            <person name="Salamov A."/>
            <person name="Putnam N."/>
            <person name="Dupont C."/>
            <person name="Jorgensen R."/>
            <person name="Derelle E."/>
            <person name="Rombauts S."/>
            <person name="Zhou K."/>
            <person name="Otillar R."/>
            <person name="Merchant S.S."/>
            <person name="Podell S."/>
            <person name="Gaasterland T."/>
            <person name="Napoli C."/>
            <person name="Gendler K."/>
            <person name="Manuell A."/>
            <person name="Tai V."/>
            <person name="Vallon O."/>
            <person name="Piganeau G."/>
            <person name="Jancek S."/>
            <person name="Heijde M."/>
            <person name="Jabbari K."/>
            <person name="Bowler C."/>
            <person name="Lohr M."/>
            <person name="Robbens S."/>
            <person name="Werner G."/>
            <person name="Dubchak I."/>
            <person name="Pazour G.J."/>
            <person name="Ren Q."/>
            <person name="Paulsen I."/>
            <person name="Delwiche C."/>
            <person name="Schmutz J."/>
            <person name="Rokhsar D."/>
            <person name="Van de Peer Y."/>
            <person name="Moreau H."/>
            <person name="Grigoriev I.V."/>
        </authorList>
    </citation>
    <scope>NUCLEOTIDE SEQUENCE [LARGE SCALE GENOMIC DNA]</scope>
    <source>
        <strain evidence="2 3">CCE9901</strain>
    </source>
</reference>
<feature type="domain" description="Glycolipid transfer protein" evidence="1">
    <location>
        <begin position="3"/>
        <end position="126"/>
    </location>
</feature>
<dbReference type="InterPro" id="IPR014830">
    <property type="entry name" value="Glycolipid_transfer_prot_dom"/>
</dbReference>
<dbReference type="SUPFAM" id="SSF110004">
    <property type="entry name" value="Glycolipid transfer protein, GLTP"/>
    <property type="match status" value="1"/>
</dbReference>
<name>A4RWC4_OSTLU</name>
<dbReference type="Gene3D" id="1.10.3520.10">
    <property type="entry name" value="Glycolipid transfer protein"/>
    <property type="match status" value="1"/>
</dbReference>
<protein>
    <recommendedName>
        <fullName evidence="1">Glycolipid transfer protein domain-containing protein</fullName>
    </recommendedName>
</protein>
<dbReference type="GO" id="GO:0005829">
    <property type="term" value="C:cytosol"/>
    <property type="evidence" value="ECO:0007669"/>
    <property type="project" value="TreeGrafter"/>
</dbReference>
<dbReference type="OrthoDB" id="205255at2759"/>